<dbReference type="GO" id="GO:0006355">
    <property type="term" value="P:regulation of DNA-templated transcription"/>
    <property type="evidence" value="ECO:0007669"/>
    <property type="project" value="InterPro"/>
</dbReference>
<dbReference type="Gene3D" id="1.10.10.10">
    <property type="entry name" value="Winged helix-like DNA-binding domain superfamily/Winged helix DNA-binding domain"/>
    <property type="match status" value="1"/>
</dbReference>
<dbReference type="Proteomes" id="UP000238356">
    <property type="component" value="Unassembled WGS sequence"/>
</dbReference>
<keyword evidence="6" id="KW-1185">Reference proteome</keyword>
<evidence type="ECO:0000256" key="1">
    <source>
        <dbReference type="ARBA" id="ARBA00023015"/>
    </source>
</evidence>
<accession>A0A2S5ZUD7</accession>
<dbReference type="PANTHER" id="PTHR44688:SF16">
    <property type="entry name" value="DNA-BINDING TRANSCRIPTIONAL ACTIVATOR DEVR_DOSR"/>
    <property type="match status" value="1"/>
</dbReference>
<keyword evidence="1" id="KW-0805">Transcription regulation</keyword>
<dbReference type="PANTHER" id="PTHR44688">
    <property type="entry name" value="DNA-BINDING TRANSCRIPTIONAL ACTIVATOR DEVR_DOSR"/>
    <property type="match status" value="1"/>
</dbReference>
<evidence type="ECO:0000313" key="5">
    <source>
        <dbReference type="EMBL" id="PPJ18738.1"/>
    </source>
</evidence>
<organism evidence="5 6">
    <name type="scientific">Nocardia nova</name>
    <dbReference type="NCBI Taxonomy" id="37330"/>
    <lineage>
        <taxon>Bacteria</taxon>
        <taxon>Bacillati</taxon>
        <taxon>Actinomycetota</taxon>
        <taxon>Actinomycetes</taxon>
        <taxon>Mycobacteriales</taxon>
        <taxon>Nocardiaceae</taxon>
        <taxon>Nocardia</taxon>
    </lineage>
</organism>
<dbReference type="InterPro" id="IPR016032">
    <property type="entry name" value="Sig_transdc_resp-reg_C-effctor"/>
</dbReference>
<gene>
    <name evidence="5" type="ORF">C5F51_36275</name>
</gene>
<evidence type="ECO:0000259" key="4">
    <source>
        <dbReference type="PROSITE" id="PS50043"/>
    </source>
</evidence>
<comment type="caution">
    <text evidence="5">The sequence shown here is derived from an EMBL/GenBank/DDBJ whole genome shotgun (WGS) entry which is preliminary data.</text>
</comment>
<reference evidence="5 6" key="1">
    <citation type="submission" date="2018-02" db="EMBL/GenBank/DDBJ databases">
        <title>8 Nocardia nova and 1 Nocardia cyriacigeorgica strain used for evolution to TMP-SMX.</title>
        <authorList>
            <person name="Mehta H."/>
            <person name="Weng J."/>
            <person name="Shamoo Y."/>
        </authorList>
    </citation>
    <scope>NUCLEOTIDE SEQUENCE [LARGE SCALE GENOMIC DNA]</scope>
    <source>
        <strain evidence="5 6">BAA2227</strain>
    </source>
</reference>
<keyword evidence="2" id="KW-0238">DNA-binding</keyword>
<dbReference type="SMART" id="SM00421">
    <property type="entry name" value="HTH_LUXR"/>
    <property type="match status" value="1"/>
</dbReference>
<proteinExistence type="predicted"/>
<dbReference type="Pfam" id="PF00196">
    <property type="entry name" value="GerE"/>
    <property type="match status" value="1"/>
</dbReference>
<evidence type="ECO:0000256" key="2">
    <source>
        <dbReference type="ARBA" id="ARBA00023125"/>
    </source>
</evidence>
<sequence length="281" mass="30680">MTALISGDRSFWDDLDSALAKLRALSDAEELADNVCALAISGCGADAVALGRVADGVWTPWLRAGQSSMFDIGELIPPGPVALTEAPELEQQVFRSGRSCVRASFPIPGRQLIVAAVASSDQILGVLHIVTIRTDCREIVEAFADALASMFALIATRQRVEEQIYVLERLVSRVAYHPEPPVELLDIALDAPHALRSVETNAFGLRHRLTPRQGEVLDLMMQGLSNTEIAERLVLAVPTVKSHVRAVLRASGAVNRSDALARFTRDKPPNTRIRAQRIHRR</sequence>
<keyword evidence="3" id="KW-0804">Transcription</keyword>
<dbReference type="EMBL" id="PSZD01000056">
    <property type="protein sequence ID" value="PPJ18738.1"/>
    <property type="molecule type" value="Genomic_DNA"/>
</dbReference>
<dbReference type="PROSITE" id="PS50043">
    <property type="entry name" value="HTH_LUXR_2"/>
    <property type="match status" value="1"/>
</dbReference>
<dbReference type="AlphaFoldDB" id="A0A2S5ZUD7"/>
<name>A0A2S5ZUD7_9NOCA</name>
<dbReference type="GO" id="GO:0003677">
    <property type="term" value="F:DNA binding"/>
    <property type="evidence" value="ECO:0007669"/>
    <property type="project" value="UniProtKB-KW"/>
</dbReference>
<evidence type="ECO:0000256" key="3">
    <source>
        <dbReference type="ARBA" id="ARBA00023163"/>
    </source>
</evidence>
<dbReference type="SUPFAM" id="SSF46894">
    <property type="entry name" value="C-terminal effector domain of the bipartite response regulators"/>
    <property type="match status" value="1"/>
</dbReference>
<feature type="domain" description="HTH luxR-type" evidence="4">
    <location>
        <begin position="202"/>
        <end position="267"/>
    </location>
</feature>
<protein>
    <recommendedName>
        <fullName evidence="4">HTH luxR-type domain-containing protein</fullName>
    </recommendedName>
</protein>
<evidence type="ECO:0000313" key="6">
    <source>
        <dbReference type="Proteomes" id="UP000238356"/>
    </source>
</evidence>
<dbReference type="RefSeq" id="WP_104364943.1">
    <property type="nucleotide sequence ID" value="NZ_PSZD01000056.1"/>
</dbReference>
<dbReference type="InterPro" id="IPR036388">
    <property type="entry name" value="WH-like_DNA-bd_sf"/>
</dbReference>
<dbReference type="SUPFAM" id="SSF55781">
    <property type="entry name" value="GAF domain-like"/>
    <property type="match status" value="1"/>
</dbReference>
<dbReference type="PRINTS" id="PR00038">
    <property type="entry name" value="HTHLUXR"/>
</dbReference>
<dbReference type="InterPro" id="IPR000792">
    <property type="entry name" value="Tscrpt_reg_LuxR_C"/>
</dbReference>
<dbReference type="CDD" id="cd06170">
    <property type="entry name" value="LuxR_C_like"/>
    <property type="match status" value="1"/>
</dbReference>